<proteinExistence type="predicted"/>
<keyword evidence="2" id="KW-1185">Reference proteome</keyword>
<accession>A0AAE0B071</accession>
<evidence type="ECO:0000313" key="2">
    <source>
        <dbReference type="Proteomes" id="UP001281410"/>
    </source>
</evidence>
<organism evidence="1 2">
    <name type="scientific">Dipteronia sinensis</name>
    <dbReference type="NCBI Taxonomy" id="43782"/>
    <lineage>
        <taxon>Eukaryota</taxon>
        <taxon>Viridiplantae</taxon>
        <taxon>Streptophyta</taxon>
        <taxon>Embryophyta</taxon>
        <taxon>Tracheophyta</taxon>
        <taxon>Spermatophyta</taxon>
        <taxon>Magnoliopsida</taxon>
        <taxon>eudicotyledons</taxon>
        <taxon>Gunneridae</taxon>
        <taxon>Pentapetalae</taxon>
        <taxon>rosids</taxon>
        <taxon>malvids</taxon>
        <taxon>Sapindales</taxon>
        <taxon>Sapindaceae</taxon>
        <taxon>Hippocastanoideae</taxon>
        <taxon>Acereae</taxon>
        <taxon>Dipteronia</taxon>
    </lineage>
</organism>
<sequence length="100" mass="11622">MLVCTFRSNFLDTDYILDGHARKCPISVVTDGDKAMHKVIKLVMRGSIHRLCSWQLERNVQTNIGDSGFTQTFTHCMFTYIEIFNGLRFWKLLGCRTMIK</sequence>
<comment type="caution">
    <text evidence="1">The sequence shown here is derived from an EMBL/GenBank/DDBJ whole genome shotgun (WGS) entry which is preliminary data.</text>
</comment>
<gene>
    <name evidence="1" type="ORF">Dsin_006606</name>
</gene>
<reference evidence="1" key="1">
    <citation type="journal article" date="2023" name="Plant J.">
        <title>Genome sequences and population genomics provide insights into the demographic history, inbreeding, and mutation load of two 'living fossil' tree species of Dipteronia.</title>
        <authorList>
            <person name="Feng Y."/>
            <person name="Comes H.P."/>
            <person name="Chen J."/>
            <person name="Zhu S."/>
            <person name="Lu R."/>
            <person name="Zhang X."/>
            <person name="Li P."/>
            <person name="Qiu J."/>
            <person name="Olsen K.M."/>
            <person name="Qiu Y."/>
        </authorList>
    </citation>
    <scope>NUCLEOTIDE SEQUENCE</scope>
    <source>
        <strain evidence="1">NBL</strain>
    </source>
</reference>
<dbReference type="Proteomes" id="UP001281410">
    <property type="component" value="Unassembled WGS sequence"/>
</dbReference>
<dbReference type="PANTHER" id="PTHR47718:SF17">
    <property type="entry name" value="PROTEIN FAR1-RELATED SEQUENCE 5-LIKE"/>
    <property type="match status" value="1"/>
</dbReference>
<evidence type="ECO:0000313" key="1">
    <source>
        <dbReference type="EMBL" id="KAK3226744.1"/>
    </source>
</evidence>
<dbReference type="EMBL" id="JANJYJ010000002">
    <property type="protein sequence ID" value="KAK3226744.1"/>
    <property type="molecule type" value="Genomic_DNA"/>
</dbReference>
<name>A0AAE0B071_9ROSI</name>
<dbReference type="AlphaFoldDB" id="A0AAE0B071"/>
<protein>
    <submittedName>
        <fullName evidence="1">Uncharacterized protein</fullName>
    </submittedName>
</protein>
<dbReference type="PANTHER" id="PTHR47718">
    <property type="entry name" value="OS01G0519700 PROTEIN"/>
    <property type="match status" value="1"/>
</dbReference>